<dbReference type="OrthoDB" id="342580at2157"/>
<organism evidence="2 3">
    <name type="scientific">Halococcus saccharolyticus DSM 5350</name>
    <dbReference type="NCBI Taxonomy" id="1227455"/>
    <lineage>
        <taxon>Archaea</taxon>
        <taxon>Methanobacteriati</taxon>
        <taxon>Methanobacteriota</taxon>
        <taxon>Stenosarchaea group</taxon>
        <taxon>Halobacteria</taxon>
        <taxon>Halobacteriales</taxon>
        <taxon>Halococcaceae</taxon>
        <taxon>Halococcus</taxon>
    </lineage>
</organism>
<evidence type="ECO:0000313" key="3">
    <source>
        <dbReference type="Proteomes" id="UP000011669"/>
    </source>
</evidence>
<name>M0MKC5_9EURY</name>
<dbReference type="AlphaFoldDB" id="M0MKC5"/>
<keyword evidence="3" id="KW-1185">Reference proteome</keyword>
<dbReference type="InterPro" id="IPR055974">
    <property type="entry name" value="DUF7552"/>
</dbReference>
<protein>
    <recommendedName>
        <fullName evidence="1">DUF7552 domain-containing protein</fullName>
    </recommendedName>
</protein>
<comment type="caution">
    <text evidence="2">The sequence shown here is derived from an EMBL/GenBank/DDBJ whole genome shotgun (WGS) entry which is preliminary data.</text>
</comment>
<proteinExistence type="predicted"/>
<reference evidence="2 3" key="1">
    <citation type="journal article" date="2014" name="PLoS Genet.">
        <title>Phylogenetically driven sequencing of extremely halophilic archaea reveals strategies for static and dynamic osmo-response.</title>
        <authorList>
            <person name="Becker E.A."/>
            <person name="Seitzer P.M."/>
            <person name="Tritt A."/>
            <person name="Larsen D."/>
            <person name="Krusor M."/>
            <person name="Yao A.I."/>
            <person name="Wu D."/>
            <person name="Madern D."/>
            <person name="Eisen J.A."/>
            <person name="Darling A.E."/>
            <person name="Facciotti M.T."/>
        </authorList>
    </citation>
    <scope>NUCLEOTIDE SEQUENCE [LARGE SCALE GENOMIC DNA]</scope>
    <source>
        <strain evidence="2 3">DSM 5350</strain>
    </source>
</reference>
<dbReference type="EMBL" id="AOMD01000021">
    <property type="protein sequence ID" value="EMA44895.1"/>
    <property type="molecule type" value="Genomic_DNA"/>
</dbReference>
<evidence type="ECO:0000313" key="2">
    <source>
        <dbReference type="EMBL" id="EMA44895.1"/>
    </source>
</evidence>
<gene>
    <name evidence="2" type="ORF">C449_09569</name>
</gene>
<sequence length="117" mass="12984">MTGSTLHTIRATLDALATDGGRYCVVCARTGEHPVPVAGLRFDDRATAARAARVARRYRARLRRYDPRVAIHDLIVCEDVAGVRGRPDHGGAEWHRQLWAVADRELARLRATAEGDR</sequence>
<dbReference type="InParanoid" id="M0MKC5"/>
<dbReference type="PATRIC" id="fig|1227455.4.peg.1960"/>
<dbReference type="Pfam" id="PF24422">
    <property type="entry name" value="DUF7552"/>
    <property type="match status" value="1"/>
</dbReference>
<feature type="domain" description="DUF7552" evidence="1">
    <location>
        <begin position="5"/>
        <end position="79"/>
    </location>
</feature>
<evidence type="ECO:0000259" key="1">
    <source>
        <dbReference type="Pfam" id="PF24422"/>
    </source>
</evidence>
<accession>M0MKC5</accession>
<dbReference type="RefSeq" id="WP_006077766.1">
    <property type="nucleotide sequence ID" value="NZ_AOMD01000021.1"/>
</dbReference>
<dbReference type="Proteomes" id="UP000011669">
    <property type="component" value="Unassembled WGS sequence"/>
</dbReference>
<dbReference type="STRING" id="1227455.C449_09569"/>